<dbReference type="PANTHER" id="PTHR30250:SF10">
    <property type="entry name" value="LIPOPOLYSACCHARIDE BIOSYNTHESIS PROTEIN WZXC"/>
    <property type="match status" value="1"/>
</dbReference>
<proteinExistence type="inferred from homology"/>
<evidence type="ECO:0000256" key="4">
    <source>
        <dbReference type="ARBA" id="ARBA00022692"/>
    </source>
</evidence>
<evidence type="ECO:0000256" key="1">
    <source>
        <dbReference type="ARBA" id="ARBA00004651"/>
    </source>
</evidence>
<gene>
    <name evidence="8" type="ORF">VVD49_15870</name>
</gene>
<evidence type="ECO:0000256" key="7">
    <source>
        <dbReference type="SAM" id="Phobius"/>
    </source>
</evidence>
<accession>A0ABU6K6C8</accession>
<evidence type="ECO:0000313" key="8">
    <source>
        <dbReference type="EMBL" id="MEC5387207.1"/>
    </source>
</evidence>
<dbReference type="InterPro" id="IPR050833">
    <property type="entry name" value="Poly_Biosynth_Transport"/>
</dbReference>
<organism evidence="8 9">
    <name type="scientific">Uliginosibacterium silvisoli</name>
    <dbReference type="NCBI Taxonomy" id="3114758"/>
    <lineage>
        <taxon>Bacteria</taxon>
        <taxon>Pseudomonadati</taxon>
        <taxon>Pseudomonadota</taxon>
        <taxon>Betaproteobacteria</taxon>
        <taxon>Rhodocyclales</taxon>
        <taxon>Zoogloeaceae</taxon>
        <taxon>Uliginosibacterium</taxon>
    </lineage>
</organism>
<evidence type="ECO:0000256" key="2">
    <source>
        <dbReference type="ARBA" id="ARBA00007430"/>
    </source>
</evidence>
<keyword evidence="4 7" id="KW-0812">Transmembrane</keyword>
<name>A0ABU6K6C8_9RHOO</name>
<evidence type="ECO:0000256" key="3">
    <source>
        <dbReference type="ARBA" id="ARBA00022475"/>
    </source>
</evidence>
<sequence length="484" mass="51736">MVNIRRSLIINFLSGSGATVINFLVSLILARLLSPAEIGIFSMTFVFVGVAHVFRDFGVATYIEREKDLTPEKIRAAIGVLFACSWTIAVLLFFASGAISTYFGQAQIRPVMQVLALGFIFIPFGSITLAMLNREYAAGKQARVMVAGTLSYAVSCLSLAYLGFGALALAWANLINIIATALACAAVRPQGMPWMPSLRHWRSVVHFGAGSLITAICDSVNNALPDTLLGKFGDPHRVGLFSRANSTVSIFTYIAGSTVNYGAVRFISQAHHRGDHLGSVMSRMITLLTGIGWPALALTAVFGQEVILALYGESWLAAVPAIPALAAAAAISMTFNYTPIALAAIGKPYLAAIPLFATIVARVACALVFFSGSIQSFSWIICAATLAAAPCMVLLQVTQLNYSTRQTLEAVRGSALITIVCALAGEGLLLLLSPYLPPRPLLLVAAIPLAAIWYGSLRLSRHPLRHEVDSLAASFYARLPRLRT</sequence>
<evidence type="ECO:0000256" key="5">
    <source>
        <dbReference type="ARBA" id="ARBA00022989"/>
    </source>
</evidence>
<feature type="transmembrane region" description="Helical" evidence="7">
    <location>
        <begin position="315"/>
        <end position="337"/>
    </location>
</feature>
<keyword evidence="9" id="KW-1185">Reference proteome</keyword>
<evidence type="ECO:0000313" key="9">
    <source>
        <dbReference type="Proteomes" id="UP001331561"/>
    </source>
</evidence>
<dbReference type="EMBL" id="JAYXHS010000003">
    <property type="protein sequence ID" value="MEC5387207.1"/>
    <property type="molecule type" value="Genomic_DNA"/>
</dbReference>
<feature type="transmembrane region" description="Helical" evidence="7">
    <location>
        <begin position="12"/>
        <end position="32"/>
    </location>
</feature>
<feature type="transmembrane region" description="Helical" evidence="7">
    <location>
        <begin position="349"/>
        <end position="370"/>
    </location>
</feature>
<feature type="transmembrane region" description="Helical" evidence="7">
    <location>
        <begin position="441"/>
        <end position="457"/>
    </location>
</feature>
<evidence type="ECO:0000256" key="6">
    <source>
        <dbReference type="ARBA" id="ARBA00023136"/>
    </source>
</evidence>
<dbReference type="RefSeq" id="WP_327600184.1">
    <property type="nucleotide sequence ID" value="NZ_JAYXHS010000003.1"/>
</dbReference>
<feature type="transmembrane region" description="Helical" evidence="7">
    <location>
        <begin position="285"/>
        <end position="303"/>
    </location>
</feature>
<comment type="caution">
    <text evidence="8">The sequence shown here is derived from an EMBL/GenBank/DDBJ whole genome shotgun (WGS) entry which is preliminary data.</text>
</comment>
<feature type="transmembrane region" description="Helical" evidence="7">
    <location>
        <begin position="415"/>
        <end position="435"/>
    </location>
</feature>
<protein>
    <submittedName>
        <fullName evidence="8">Oligosaccharide flippase family protein</fullName>
    </submittedName>
</protein>
<feature type="transmembrane region" description="Helical" evidence="7">
    <location>
        <begin position="244"/>
        <end position="264"/>
    </location>
</feature>
<keyword evidence="3" id="KW-1003">Cell membrane</keyword>
<feature type="transmembrane region" description="Helical" evidence="7">
    <location>
        <begin position="38"/>
        <end position="55"/>
    </location>
</feature>
<feature type="transmembrane region" description="Helical" evidence="7">
    <location>
        <begin position="76"/>
        <end position="99"/>
    </location>
</feature>
<dbReference type="PANTHER" id="PTHR30250">
    <property type="entry name" value="PST FAMILY PREDICTED COLANIC ACID TRANSPORTER"/>
    <property type="match status" value="1"/>
</dbReference>
<reference evidence="8 9" key="1">
    <citation type="submission" date="2024-01" db="EMBL/GenBank/DDBJ databases">
        <title>Uliginosibacterium soil sp. nov.</title>
        <authorList>
            <person name="Lv Y."/>
        </authorList>
    </citation>
    <scope>NUCLEOTIDE SEQUENCE [LARGE SCALE GENOMIC DNA]</scope>
    <source>
        <strain evidence="8 9">H3</strain>
    </source>
</reference>
<feature type="transmembrane region" description="Helical" evidence="7">
    <location>
        <begin position="144"/>
        <end position="164"/>
    </location>
</feature>
<keyword evidence="6 7" id="KW-0472">Membrane</keyword>
<feature type="transmembrane region" description="Helical" evidence="7">
    <location>
        <begin position="376"/>
        <end position="395"/>
    </location>
</feature>
<dbReference type="Pfam" id="PF13440">
    <property type="entry name" value="Polysacc_synt_3"/>
    <property type="match status" value="1"/>
</dbReference>
<dbReference type="Proteomes" id="UP001331561">
    <property type="component" value="Unassembled WGS sequence"/>
</dbReference>
<keyword evidence="5 7" id="KW-1133">Transmembrane helix</keyword>
<comment type="similarity">
    <text evidence="2">Belongs to the polysaccharide synthase family.</text>
</comment>
<feature type="transmembrane region" description="Helical" evidence="7">
    <location>
        <begin position="111"/>
        <end position="132"/>
    </location>
</feature>
<comment type="subcellular location">
    <subcellularLocation>
        <location evidence="1">Cell membrane</location>
        <topology evidence="1">Multi-pass membrane protein</topology>
    </subcellularLocation>
</comment>